<organism evidence="1 2">
    <name type="scientific">Streptomyces dengpaensis</name>
    <dbReference type="NCBI Taxonomy" id="2049881"/>
    <lineage>
        <taxon>Bacteria</taxon>
        <taxon>Bacillati</taxon>
        <taxon>Actinomycetota</taxon>
        <taxon>Actinomycetes</taxon>
        <taxon>Kitasatosporales</taxon>
        <taxon>Streptomycetaceae</taxon>
        <taxon>Streptomyces</taxon>
    </lineage>
</organism>
<dbReference type="RefSeq" id="WP_099500473.1">
    <property type="nucleotide sequence ID" value="NZ_CP026652.1"/>
</dbReference>
<sequence length="72" mass="7565">MNQPTEPEPAVQAADKPDPIPQLCCHCGELTREPVLVGEVHTASGAGSSIFACPKDAPLFGEHTVRLQGRAS</sequence>
<protein>
    <submittedName>
        <fullName evidence="1">Uncharacterized protein</fullName>
    </submittedName>
</protein>
<dbReference type="Proteomes" id="UP000238413">
    <property type="component" value="Chromosome"/>
</dbReference>
<gene>
    <name evidence="1" type="ORF">C4B68_34370</name>
</gene>
<evidence type="ECO:0000313" key="1">
    <source>
        <dbReference type="EMBL" id="AVH61576.1"/>
    </source>
</evidence>
<name>A0ABM6T4J6_9ACTN</name>
<accession>A0ABM6T4J6</accession>
<keyword evidence="2" id="KW-1185">Reference proteome</keyword>
<reference evidence="1 2" key="1">
    <citation type="submission" date="2018-02" db="EMBL/GenBank/DDBJ databases">
        <title>Complete genome sequence of Streptomyces dengpaensis, the producer of angucyclines.</title>
        <authorList>
            <person name="Yumei L."/>
        </authorList>
    </citation>
    <scope>NUCLEOTIDE SEQUENCE [LARGE SCALE GENOMIC DNA]</scope>
    <source>
        <strain evidence="1 2">XZHG99</strain>
    </source>
</reference>
<dbReference type="EMBL" id="CP026652">
    <property type="protein sequence ID" value="AVH61576.1"/>
    <property type="molecule type" value="Genomic_DNA"/>
</dbReference>
<evidence type="ECO:0000313" key="2">
    <source>
        <dbReference type="Proteomes" id="UP000238413"/>
    </source>
</evidence>
<proteinExistence type="predicted"/>